<dbReference type="Gene3D" id="3.40.50.300">
    <property type="entry name" value="P-loop containing nucleotide triphosphate hydrolases"/>
    <property type="match status" value="1"/>
</dbReference>
<evidence type="ECO:0008006" key="4">
    <source>
        <dbReference type="Google" id="ProtNLM"/>
    </source>
</evidence>
<dbReference type="InterPro" id="IPR030547">
    <property type="entry name" value="XRCC2"/>
</dbReference>
<dbReference type="OrthoDB" id="420422at2759"/>
<dbReference type="GO" id="GO:0000400">
    <property type="term" value="F:four-way junction DNA binding"/>
    <property type="evidence" value="ECO:0007669"/>
    <property type="project" value="TreeGrafter"/>
</dbReference>
<dbReference type="GO" id="GO:0005657">
    <property type="term" value="C:replication fork"/>
    <property type="evidence" value="ECO:0007669"/>
    <property type="project" value="InterPro"/>
</dbReference>
<accession>S8FRV1</accession>
<dbReference type="CDD" id="cd19490">
    <property type="entry name" value="XRCC2"/>
    <property type="match status" value="1"/>
</dbReference>
<dbReference type="GO" id="GO:0033063">
    <property type="term" value="C:Rad51B-Rad51C-Rad51D-XRCC2 complex"/>
    <property type="evidence" value="ECO:0007669"/>
    <property type="project" value="InterPro"/>
</dbReference>
<evidence type="ECO:0000313" key="2">
    <source>
        <dbReference type="EMBL" id="EPT03971.1"/>
    </source>
</evidence>
<dbReference type="InterPro" id="IPR027417">
    <property type="entry name" value="P-loop_NTPase"/>
</dbReference>
<name>S8FRV1_FOMSC</name>
<reference evidence="2 3" key="1">
    <citation type="journal article" date="2012" name="Science">
        <title>The Paleozoic origin of enzymatic lignin decomposition reconstructed from 31 fungal genomes.</title>
        <authorList>
            <person name="Floudas D."/>
            <person name="Binder M."/>
            <person name="Riley R."/>
            <person name="Barry K."/>
            <person name="Blanchette R.A."/>
            <person name="Henrissat B."/>
            <person name="Martinez A.T."/>
            <person name="Otillar R."/>
            <person name="Spatafora J.W."/>
            <person name="Yadav J.S."/>
            <person name="Aerts A."/>
            <person name="Benoit I."/>
            <person name="Boyd A."/>
            <person name="Carlson A."/>
            <person name="Copeland A."/>
            <person name="Coutinho P.M."/>
            <person name="de Vries R.P."/>
            <person name="Ferreira P."/>
            <person name="Findley K."/>
            <person name="Foster B."/>
            <person name="Gaskell J."/>
            <person name="Glotzer D."/>
            <person name="Gorecki P."/>
            <person name="Heitman J."/>
            <person name="Hesse C."/>
            <person name="Hori C."/>
            <person name="Igarashi K."/>
            <person name="Jurgens J.A."/>
            <person name="Kallen N."/>
            <person name="Kersten P."/>
            <person name="Kohler A."/>
            <person name="Kuees U."/>
            <person name="Kumar T.K.A."/>
            <person name="Kuo A."/>
            <person name="LaButti K."/>
            <person name="Larrondo L.F."/>
            <person name="Lindquist E."/>
            <person name="Ling A."/>
            <person name="Lombard V."/>
            <person name="Lucas S."/>
            <person name="Lundell T."/>
            <person name="Martin R."/>
            <person name="McLaughlin D.J."/>
            <person name="Morgenstern I."/>
            <person name="Morin E."/>
            <person name="Murat C."/>
            <person name="Nagy L.G."/>
            <person name="Nolan M."/>
            <person name="Ohm R.A."/>
            <person name="Patyshakuliyeva A."/>
            <person name="Rokas A."/>
            <person name="Ruiz-Duenas F.J."/>
            <person name="Sabat G."/>
            <person name="Salamov A."/>
            <person name="Samejima M."/>
            <person name="Schmutz J."/>
            <person name="Slot J.C."/>
            <person name="St John F."/>
            <person name="Stenlid J."/>
            <person name="Sun H."/>
            <person name="Sun S."/>
            <person name="Syed K."/>
            <person name="Tsang A."/>
            <person name="Wiebenga A."/>
            <person name="Young D."/>
            <person name="Pisabarro A."/>
            <person name="Eastwood D.C."/>
            <person name="Martin F."/>
            <person name="Cullen D."/>
            <person name="Grigoriev I.V."/>
            <person name="Hibbett D.S."/>
        </authorList>
    </citation>
    <scope>NUCLEOTIDE SEQUENCE</scope>
    <source>
        <strain evidence="3">FP-58527</strain>
    </source>
</reference>
<keyword evidence="3" id="KW-1185">Reference proteome</keyword>
<gene>
    <name evidence="2" type="ORF">FOMPIDRAFT_1157958</name>
</gene>
<dbReference type="eggNOG" id="KOG2859">
    <property type="taxonomic scope" value="Eukaryota"/>
</dbReference>
<dbReference type="InParanoid" id="S8FRV1"/>
<dbReference type="EMBL" id="KE504128">
    <property type="protein sequence ID" value="EPT03971.1"/>
    <property type="molecule type" value="Genomic_DNA"/>
</dbReference>
<dbReference type="Proteomes" id="UP000015241">
    <property type="component" value="Unassembled WGS sequence"/>
</dbReference>
<dbReference type="HOGENOM" id="CLU_060999_1_0_1"/>
<feature type="compositionally biased region" description="Polar residues" evidence="1">
    <location>
        <begin position="284"/>
        <end position="295"/>
    </location>
</feature>
<proteinExistence type="predicted"/>
<feature type="region of interest" description="Disordered" evidence="1">
    <location>
        <begin position="274"/>
        <end position="297"/>
    </location>
</feature>
<dbReference type="GO" id="GO:0005815">
    <property type="term" value="C:microtubule organizing center"/>
    <property type="evidence" value="ECO:0007669"/>
    <property type="project" value="TreeGrafter"/>
</dbReference>
<dbReference type="SUPFAM" id="SSF52540">
    <property type="entry name" value="P-loop containing nucleoside triphosphate hydrolases"/>
    <property type="match status" value="1"/>
</dbReference>
<dbReference type="GO" id="GO:0000724">
    <property type="term" value="P:double-strand break repair via homologous recombination"/>
    <property type="evidence" value="ECO:0007669"/>
    <property type="project" value="InterPro"/>
</dbReference>
<sequence>MEAFPTADDLLAQIPTESMEILLTSLRHRASEVRIPAANPPQTIPLNRGDVVEIQGPAASGKSHFIYHLLATCVLPPSFNLAEVGGWACAAVLVDADGKFSIKRFRHLLLARLSKSIPVTSGLSTPSSDGHAVEELVVQCLSRLHIFRPQSSAQVATTLMHLPEYHSAHPSLRSEEIGLLAVDSLSAFYWSDRFLAEQWRSVDKSSSADPTEPVSPMRQITIALQRVRALRGPLTVLANWGLNPSKGSVNVGEPYPLYKQHLHPFPSPFDSATTAISPSRPRGGTTQIQPSSGLVPSNLAKGIGTSEPPVPRQSGQEFAITHHITLSSMPTVAYTSLSTPSETEEGTASEVDATQNDVLQGFFRTPGSHSVMRFAFRITADDVVFEHSEQL</sequence>
<dbReference type="AlphaFoldDB" id="S8FRV1"/>
<evidence type="ECO:0000256" key="1">
    <source>
        <dbReference type="SAM" id="MobiDB-lite"/>
    </source>
</evidence>
<dbReference type="PANTHER" id="PTHR46644:SF2">
    <property type="entry name" value="DNA REPAIR PROTEIN XRCC2"/>
    <property type="match status" value="1"/>
</dbReference>
<dbReference type="STRING" id="743788.S8FRV1"/>
<dbReference type="GO" id="GO:0042148">
    <property type="term" value="P:DNA strand invasion"/>
    <property type="evidence" value="ECO:0007669"/>
    <property type="project" value="TreeGrafter"/>
</dbReference>
<evidence type="ECO:0000313" key="3">
    <source>
        <dbReference type="Proteomes" id="UP000015241"/>
    </source>
</evidence>
<dbReference type="PANTHER" id="PTHR46644">
    <property type="entry name" value="DNA REPAIR PROTEIN XRCC2"/>
    <property type="match status" value="1"/>
</dbReference>
<protein>
    <recommendedName>
        <fullName evidence="4">DNA recombination and repair protein Rad51-like C-terminal domain-containing protein</fullName>
    </recommendedName>
</protein>
<organism evidence="2 3">
    <name type="scientific">Fomitopsis schrenkii</name>
    <name type="common">Brown rot fungus</name>
    <dbReference type="NCBI Taxonomy" id="2126942"/>
    <lineage>
        <taxon>Eukaryota</taxon>
        <taxon>Fungi</taxon>
        <taxon>Dikarya</taxon>
        <taxon>Basidiomycota</taxon>
        <taxon>Agaricomycotina</taxon>
        <taxon>Agaricomycetes</taxon>
        <taxon>Polyporales</taxon>
        <taxon>Fomitopsis</taxon>
    </lineage>
</organism>